<sequence>MERIKSRQQKFRRGKEKLLSLTQDSFRTEGKLRACRHGRRSGGDPGLTMPPVSHMNSDIIITITLVYSLCSPVCLLVCLQW</sequence>
<organism evidence="1 2">
    <name type="scientific">Dissostichus eleginoides</name>
    <name type="common">Patagonian toothfish</name>
    <name type="synonym">Dissostichus amissus</name>
    <dbReference type="NCBI Taxonomy" id="100907"/>
    <lineage>
        <taxon>Eukaryota</taxon>
        <taxon>Metazoa</taxon>
        <taxon>Chordata</taxon>
        <taxon>Craniata</taxon>
        <taxon>Vertebrata</taxon>
        <taxon>Euteleostomi</taxon>
        <taxon>Actinopterygii</taxon>
        <taxon>Neopterygii</taxon>
        <taxon>Teleostei</taxon>
        <taxon>Neoteleostei</taxon>
        <taxon>Acanthomorphata</taxon>
        <taxon>Eupercaria</taxon>
        <taxon>Perciformes</taxon>
        <taxon>Notothenioidei</taxon>
        <taxon>Nototheniidae</taxon>
        <taxon>Dissostichus</taxon>
    </lineage>
</organism>
<name>A0AAD9F452_DISEL</name>
<dbReference type="AlphaFoldDB" id="A0AAD9F452"/>
<evidence type="ECO:0000313" key="1">
    <source>
        <dbReference type="EMBL" id="KAK1885065.1"/>
    </source>
</evidence>
<accession>A0AAD9F452</accession>
<comment type="caution">
    <text evidence="1">The sequence shown here is derived from an EMBL/GenBank/DDBJ whole genome shotgun (WGS) entry which is preliminary data.</text>
</comment>
<keyword evidence="2" id="KW-1185">Reference proteome</keyword>
<reference evidence="1" key="1">
    <citation type="submission" date="2023-04" db="EMBL/GenBank/DDBJ databases">
        <title>Chromosome-level genome of Chaenocephalus aceratus.</title>
        <authorList>
            <person name="Park H."/>
        </authorList>
    </citation>
    <scope>NUCLEOTIDE SEQUENCE</scope>
    <source>
        <strain evidence="1">DE</strain>
        <tissue evidence="1">Muscle</tissue>
    </source>
</reference>
<proteinExistence type="predicted"/>
<gene>
    <name evidence="1" type="ORF">KUDE01_031261</name>
</gene>
<dbReference type="EMBL" id="JASDAP010000021">
    <property type="protein sequence ID" value="KAK1885065.1"/>
    <property type="molecule type" value="Genomic_DNA"/>
</dbReference>
<protein>
    <submittedName>
        <fullName evidence="1">Piezo-type mechanosensitive ion channel component 2</fullName>
    </submittedName>
</protein>
<evidence type="ECO:0000313" key="2">
    <source>
        <dbReference type="Proteomes" id="UP001228049"/>
    </source>
</evidence>
<dbReference type="Proteomes" id="UP001228049">
    <property type="component" value="Unassembled WGS sequence"/>
</dbReference>